<dbReference type="GO" id="GO:0070063">
    <property type="term" value="F:RNA polymerase binding"/>
    <property type="evidence" value="ECO:0007669"/>
    <property type="project" value="InterPro"/>
</dbReference>
<comment type="function">
    <text evidence="4">Necessary for efficient RNA polymerase transcription elongation past template-encoded arresting sites. The arresting sites in DNA have the property of trapping a certain fraction of elongating RNA polymerases that pass through, resulting in locked ternary complexes. Cleavage of the nascent transcript by cleavage factors such as GreA or GreB allows the resumption of elongation from the new 3'terminus. GreB releases sequences of up to 9 nucleotides in length.</text>
</comment>
<evidence type="ECO:0000313" key="8">
    <source>
        <dbReference type="Proteomes" id="UP000636888"/>
    </source>
</evidence>
<keyword evidence="7" id="KW-0648">Protein biosynthesis</keyword>
<keyword evidence="8" id="KW-1185">Reference proteome</keyword>
<keyword evidence="1 4" id="KW-0805">Transcription regulation</keyword>
<dbReference type="PIRSF" id="PIRSF006092">
    <property type="entry name" value="GreA_GreB"/>
    <property type="match status" value="1"/>
</dbReference>
<protein>
    <recommendedName>
        <fullName evidence="4">Transcription elongation factor GreB</fullName>
    </recommendedName>
    <alternativeName>
        <fullName evidence="4">Transcript cleavage factor GreB</fullName>
    </alternativeName>
</protein>
<dbReference type="Pfam" id="PF01272">
    <property type="entry name" value="GreA_GreB"/>
    <property type="match status" value="1"/>
</dbReference>
<keyword evidence="7" id="KW-0251">Elongation factor</keyword>
<dbReference type="FunFam" id="1.10.287.180:FF:000001">
    <property type="entry name" value="Transcription elongation factor GreA"/>
    <property type="match status" value="1"/>
</dbReference>
<evidence type="ECO:0000313" key="7">
    <source>
        <dbReference type="EMBL" id="MBJ6726502.1"/>
    </source>
</evidence>
<dbReference type="InterPro" id="IPR022691">
    <property type="entry name" value="Tscrpt_elong_fac_GreA/B_N"/>
</dbReference>
<dbReference type="Gene3D" id="1.10.287.180">
    <property type="entry name" value="Transcription elongation factor, GreA/GreB, N-terminal domain"/>
    <property type="match status" value="1"/>
</dbReference>
<dbReference type="GO" id="GO:0003746">
    <property type="term" value="F:translation elongation factor activity"/>
    <property type="evidence" value="ECO:0007669"/>
    <property type="project" value="UniProtKB-KW"/>
</dbReference>
<dbReference type="GO" id="GO:0003677">
    <property type="term" value="F:DNA binding"/>
    <property type="evidence" value="ECO:0007669"/>
    <property type="project" value="UniProtKB-UniRule"/>
</dbReference>
<dbReference type="SUPFAM" id="SSF46557">
    <property type="entry name" value="GreA transcript cleavage protein, N-terminal domain"/>
    <property type="match status" value="1"/>
</dbReference>
<proteinExistence type="inferred from homology"/>
<dbReference type="AlphaFoldDB" id="A0A8J7S6N3"/>
<dbReference type="Proteomes" id="UP000636888">
    <property type="component" value="Unassembled WGS sequence"/>
</dbReference>
<evidence type="ECO:0000256" key="3">
    <source>
        <dbReference type="ARBA" id="ARBA00023163"/>
    </source>
</evidence>
<comment type="similarity">
    <text evidence="4">Belongs to the GreA/GreB family. GreB subfamily.</text>
</comment>
<dbReference type="HAMAP" id="MF_00105">
    <property type="entry name" value="GreA_GreB"/>
    <property type="match status" value="1"/>
</dbReference>
<dbReference type="HAMAP" id="MF_00930">
    <property type="entry name" value="GreB"/>
    <property type="match status" value="1"/>
</dbReference>
<accession>A0A8J7S6N3</accession>
<keyword evidence="2 4" id="KW-0238">DNA-binding</keyword>
<evidence type="ECO:0000256" key="1">
    <source>
        <dbReference type="ARBA" id="ARBA00023015"/>
    </source>
</evidence>
<dbReference type="GO" id="GO:0006354">
    <property type="term" value="P:DNA-templated transcription elongation"/>
    <property type="evidence" value="ECO:0007669"/>
    <property type="project" value="TreeGrafter"/>
</dbReference>
<feature type="domain" description="Transcription elongation factor GreA/GreB N-terminal" evidence="6">
    <location>
        <begin position="5"/>
        <end position="74"/>
    </location>
</feature>
<name>A0A8J7S6N3_9BACT</name>
<evidence type="ECO:0000259" key="5">
    <source>
        <dbReference type="Pfam" id="PF01272"/>
    </source>
</evidence>
<dbReference type="PANTHER" id="PTHR30437">
    <property type="entry name" value="TRANSCRIPTION ELONGATION FACTOR GREA"/>
    <property type="match status" value="1"/>
</dbReference>
<feature type="domain" description="Transcription elongation factor GreA/GreB C-terminal" evidence="5">
    <location>
        <begin position="84"/>
        <end position="152"/>
    </location>
</feature>
<dbReference type="EMBL" id="JAEMHM010000015">
    <property type="protein sequence ID" value="MBJ6726502.1"/>
    <property type="molecule type" value="Genomic_DNA"/>
</dbReference>
<keyword evidence="3 4" id="KW-0804">Transcription</keyword>
<comment type="caution">
    <text evidence="7">The sequence shown here is derived from an EMBL/GenBank/DDBJ whole genome shotgun (WGS) entry which is preliminary data.</text>
</comment>
<dbReference type="InterPro" id="IPR006358">
    <property type="entry name" value="Tscrpt_elong_fac_GreB"/>
</dbReference>
<dbReference type="InterPro" id="IPR001437">
    <property type="entry name" value="Tscrpt_elong_fac_GreA/B_C"/>
</dbReference>
<dbReference type="Gene3D" id="3.10.50.30">
    <property type="entry name" value="Transcription elongation factor, GreA/GreB, C-terminal domain"/>
    <property type="match status" value="1"/>
</dbReference>
<dbReference type="Pfam" id="PF03449">
    <property type="entry name" value="GreA_GreB_N"/>
    <property type="match status" value="1"/>
</dbReference>
<dbReference type="InterPro" id="IPR018151">
    <property type="entry name" value="TF_GreA/GreB_CS"/>
</dbReference>
<dbReference type="PROSITE" id="PS00830">
    <property type="entry name" value="GREAB_2"/>
    <property type="match status" value="1"/>
</dbReference>
<dbReference type="SUPFAM" id="SSF54534">
    <property type="entry name" value="FKBP-like"/>
    <property type="match status" value="1"/>
</dbReference>
<dbReference type="InterPro" id="IPR023459">
    <property type="entry name" value="Tscrpt_elong_fac_GreA/B_fam"/>
</dbReference>
<dbReference type="RefSeq" id="WP_199385419.1">
    <property type="nucleotide sequence ID" value="NZ_JAEMHM010000015.1"/>
</dbReference>
<dbReference type="GO" id="GO:0032784">
    <property type="term" value="P:regulation of DNA-templated transcription elongation"/>
    <property type="evidence" value="ECO:0007669"/>
    <property type="project" value="UniProtKB-UniRule"/>
</dbReference>
<dbReference type="InterPro" id="IPR036953">
    <property type="entry name" value="GreA/GreB_C_sf"/>
</dbReference>
<dbReference type="InterPro" id="IPR036805">
    <property type="entry name" value="Tscrpt_elong_fac_GreA/B_N_sf"/>
</dbReference>
<dbReference type="InterPro" id="IPR028624">
    <property type="entry name" value="Tscrpt_elong_fac_GreA/B"/>
</dbReference>
<evidence type="ECO:0000259" key="6">
    <source>
        <dbReference type="Pfam" id="PF03449"/>
    </source>
</evidence>
<organism evidence="7 8">
    <name type="scientific">Geomesophilobacter sediminis</name>
    <dbReference type="NCBI Taxonomy" id="2798584"/>
    <lineage>
        <taxon>Bacteria</taxon>
        <taxon>Pseudomonadati</taxon>
        <taxon>Thermodesulfobacteriota</taxon>
        <taxon>Desulfuromonadia</taxon>
        <taxon>Geobacterales</taxon>
        <taxon>Geobacteraceae</taxon>
        <taxon>Geomesophilobacter</taxon>
    </lineage>
</organism>
<reference evidence="7" key="1">
    <citation type="submission" date="2020-12" db="EMBL/GenBank/DDBJ databases">
        <title>Geomonas sp. Red875, isolated from river sediment.</title>
        <authorList>
            <person name="Xu Z."/>
            <person name="Zhang Z."/>
            <person name="Masuda Y."/>
            <person name="Itoh H."/>
            <person name="Senoo K."/>
        </authorList>
    </citation>
    <scope>NUCLEOTIDE SEQUENCE</scope>
    <source>
        <strain evidence="7">Red875</strain>
    </source>
</reference>
<evidence type="ECO:0000256" key="4">
    <source>
        <dbReference type="HAMAP-Rule" id="MF_00930"/>
    </source>
</evidence>
<gene>
    <name evidence="4" type="primary">greB</name>
    <name evidence="7" type="ORF">JFN93_17460</name>
</gene>
<evidence type="ECO:0000256" key="2">
    <source>
        <dbReference type="ARBA" id="ARBA00023125"/>
    </source>
</evidence>
<dbReference type="FunFam" id="3.10.50.30:FF:000001">
    <property type="entry name" value="Transcription elongation factor GreA"/>
    <property type="match status" value="1"/>
</dbReference>
<sequence>MPTNMISAEGRRRLQERYDFLWETERPRMVKNMADAAAEGDRSENAEYIYSKKRLREIDRELKHLGDRLKVVKVVYPPLHPTAASFGCWVTYEDEDGNEKSYQLVGPDEFDVNQGKISVDSPVGKALLGKKVDDEVTIKRPAGDLTVTILAIGSSKPA</sequence>
<dbReference type="PANTHER" id="PTHR30437:SF6">
    <property type="entry name" value="TRANSCRIPTION ELONGATION FACTOR GREB"/>
    <property type="match status" value="1"/>
</dbReference>